<keyword evidence="3" id="KW-1185">Reference proteome</keyword>
<feature type="transmembrane region" description="Helical" evidence="1">
    <location>
        <begin position="76"/>
        <end position="99"/>
    </location>
</feature>
<keyword evidence="1" id="KW-0472">Membrane</keyword>
<protein>
    <recommendedName>
        <fullName evidence="4">DUF3533 domain-containing protein</fullName>
    </recommendedName>
</protein>
<feature type="transmembrane region" description="Helical" evidence="1">
    <location>
        <begin position="219"/>
        <end position="238"/>
    </location>
</feature>
<comment type="caution">
    <text evidence="2">The sequence shown here is derived from an EMBL/GenBank/DDBJ whole genome shotgun (WGS) entry which is preliminary data.</text>
</comment>
<reference evidence="2 3" key="1">
    <citation type="submission" date="2023-05" db="EMBL/GenBank/DDBJ databases">
        <title>Actinoplanes sp. NEAU-A12 genome sequencing.</title>
        <authorList>
            <person name="Wang Z.-S."/>
        </authorList>
    </citation>
    <scope>NUCLEOTIDE SEQUENCE [LARGE SCALE GENOMIC DNA]</scope>
    <source>
        <strain evidence="2 3">NEAU-A12</strain>
    </source>
</reference>
<evidence type="ECO:0008006" key="4">
    <source>
        <dbReference type="Google" id="ProtNLM"/>
    </source>
</evidence>
<evidence type="ECO:0000256" key="1">
    <source>
        <dbReference type="SAM" id="Phobius"/>
    </source>
</evidence>
<organism evidence="2 3">
    <name type="scientific">Actinoplanes sandaracinus</name>
    <dbReference type="NCBI Taxonomy" id="3045177"/>
    <lineage>
        <taxon>Bacteria</taxon>
        <taxon>Bacillati</taxon>
        <taxon>Actinomycetota</taxon>
        <taxon>Actinomycetes</taxon>
        <taxon>Micromonosporales</taxon>
        <taxon>Micromonosporaceae</taxon>
        <taxon>Actinoplanes</taxon>
    </lineage>
</organism>
<evidence type="ECO:0000313" key="2">
    <source>
        <dbReference type="EMBL" id="MDI6105050.1"/>
    </source>
</evidence>
<keyword evidence="1" id="KW-1133">Transmembrane helix</keyword>
<dbReference type="Proteomes" id="UP001241758">
    <property type="component" value="Unassembled WGS sequence"/>
</dbReference>
<evidence type="ECO:0000313" key="3">
    <source>
        <dbReference type="Proteomes" id="UP001241758"/>
    </source>
</evidence>
<keyword evidence="1" id="KW-0812">Transmembrane</keyword>
<dbReference type="EMBL" id="JASCTH010000040">
    <property type="protein sequence ID" value="MDI6105050.1"/>
    <property type="molecule type" value="Genomic_DNA"/>
</dbReference>
<gene>
    <name evidence="2" type="ORF">QLQ12_41345</name>
</gene>
<feature type="transmembrane region" description="Helical" evidence="1">
    <location>
        <begin position="321"/>
        <end position="343"/>
    </location>
</feature>
<accession>A0ABT6WZN3</accession>
<sequence>MSTSDWPRADPALERFYRRLLHAYPRAYRLQYGAEMVTTLLEMAAPGQRRPAAADIRHLLASGLRQRFRLPARRPLAWIAALLALLAGGALGAAGGSWAGEQTFTDLPSTAQGQQIHQQAAGPTTNLILDVFSGAPQSVPWMWGSSRHADGQVWDGEQARARLAADGWQVGAVRPTDRLKTGTDDPETGFEAVRDGLELTVTGKGGSVTTDLQAVDSGWLLPLIAAGLALGALAGWLIAASVARRRSRPAAIASVFTFAVLFAPVWTLYDNTVTVFQDAVFPLTGDTHTGVPTVHSALQPSLHWWAAGLAGPPESFPGARWLTVGLVVAGLLLAAVTVALSVLRPGRAAAPRKVAT</sequence>
<proteinExistence type="predicted"/>
<feature type="transmembrane region" description="Helical" evidence="1">
    <location>
        <begin position="250"/>
        <end position="269"/>
    </location>
</feature>
<dbReference type="RefSeq" id="WP_282766515.1">
    <property type="nucleotide sequence ID" value="NZ_JASCTH010000040.1"/>
</dbReference>
<name>A0ABT6WZN3_9ACTN</name>